<reference evidence="1 2" key="1">
    <citation type="submission" date="2020-05" db="EMBL/GenBank/DDBJ databases">
        <authorList>
            <person name="Whitworth D."/>
        </authorList>
    </citation>
    <scope>NUCLEOTIDE SEQUENCE [LARGE SCALE GENOMIC DNA]</scope>
    <source>
        <strain evidence="1 2">AB043B</strain>
    </source>
</reference>
<evidence type="ECO:0000313" key="1">
    <source>
        <dbReference type="EMBL" id="NOK32781.1"/>
    </source>
</evidence>
<gene>
    <name evidence="1" type="ORF">HMI49_06160</name>
</gene>
<proteinExistence type="predicted"/>
<evidence type="ECO:0000313" key="2">
    <source>
        <dbReference type="Proteomes" id="UP000563426"/>
    </source>
</evidence>
<organism evidence="1 2">
    <name type="scientific">Corallococcus exercitus</name>
    <dbReference type="NCBI Taxonomy" id="2316736"/>
    <lineage>
        <taxon>Bacteria</taxon>
        <taxon>Pseudomonadati</taxon>
        <taxon>Myxococcota</taxon>
        <taxon>Myxococcia</taxon>
        <taxon>Myxococcales</taxon>
        <taxon>Cystobacterineae</taxon>
        <taxon>Myxococcaceae</taxon>
        <taxon>Corallococcus</taxon>
    </lineage>
</organism>
<dbReference type="RefSeq" id="WP_171433352.1">
    <property type="nucleotide sequence ID" value="NZ_JABFJV010000021.1"/>
</dbReference>
<protein>
    <submittedName>
        <fullName evidence="1">Uncharacterized protein</fullName>
    </submittedName>
</protein>
<dbReference type="EMBL" id="JABFJV010000021">
    <property type="protein sequence ID" value="NOK32781.1"/>
    <property type="molecule type" value="Genomic_DNA"/>
</dbReference>
<dbReference type="Proteomes" id="UP000563426">
    <property type="component" value="Unassembled WGS sequence"/>
</dbReference>
<comment type="caution">
    <text evidence="1">The sequence shown here is derived from an EMBL/GenBank/DDBJ whole genome shotgun (WGS) entry which is preliminary data.</text>
</comment>
<dbReference type="AlphaFoldDB" id="A0A7Y4NQJ8"/>
<keyword evidence="2" id="KW-1185">Reference proteome</keyword>
<sequence length="244" mass="26818">MLQVMSALTPRAGRILALILATGAIVGATAATLLVRKESRPRQVRVEVREQQAKVQLDPAKKDHPEFDVVGAQPGKDGSTTLRGLNGEARADLADQLLQGLAQSKVAPEEDDSPGDRKALQAIARAWVDAKMIDKPFSVEDYTHFYKPLSEIELFGRKVLAIEYEYLEEWIGCCVNNGFSVLLSNTAGDDISLHRFAREQNCKIDVGKDVCCTPMEWAAQEKAGGFIRLSCRESSSYTYEAGDD</sequence>
<name>A0A7Y4NQJ8_9BACT</name>
<accession>A0A7Y4NQJ8</accession>